<dbReference type="EMBL" id="SWFM01000001">
    <property type="protein sequence ID" value="TKD71506.1"/>
    <property type="molecule type" value="Genomic_DNA"/>
</dbReference>
<evidence type="ECO:0000313" key="5">
    <source>
        <dbReference type="Proteomes" id="UP000310541"/>
    </source>
</evidence>
<dbReference type="InterPro" id="IPR050680">
    <property type="entry name" value="YpeA/RimI_acetyltransf"/>
</dbReference>
<dbReference type="InterPro" id="IPR027455">
    <property type="entry name" value="Sper_AcTfrase_N"/>
</dbReference>
<feature type="domain" description="N-acetyltransferase" evidence="3">
    <location>
        <begin position="4"/>
        <end position="147"/>
    </location>
</feature>
<dbReference type="InterPro" id="IPR016181">
    <property type="entry name" value="Acyl_CoA_acyltransferase"/>
</dbReference>
<dbReference type="GO" id="GO:0016747">
    <property type="term" value="F:acyltransferase activity, transferring groups other than amino-acyl groups"/>
    <property type="evidence" value="ECO:0007669"/>
    <property type="project" value="InterPro"/>
</dbReference>
<proteinExistence type="predicted"/>
<name>A0A4U1MLI3_9BACL</name>
<reference evidence="4 5" key="1">
    <citation type="submission" date="2019-04" db="EMBL/GenBank/DDBJ databases">
        <title>Genome sequence of Bacillus hwajinpoensis strain Y2.</title>
        <authorList>
            <person name="Fair J.L."/>
            <person name="Maclea K.S."/>
        </authorList>
    </citation>
    <scope>NUCLEOTIDE SEQUENCE [LARGE SCALE GENOMIC DNA]</scope>
    <source>
        <strain evidence="4 5">Y2</strain>
    </source>
</reference>
<gene>
    <name evidence="4" type="ORF">FBF83_01460</name>
</gene>
<dbReference type="Pfam" id="PF00583">
    <property type="entry name" value="Acetyltransf_1"/>
    <property type="match status" value="1"/>
</dbReference>
<dbReference type="OrthoDB" id="9127144at2"/>
<dbReference type="SUPFAM" id="SSF55729">
    <property type="entry name" value="Acyl-CoA N-acyltransferases (Nat)"/>
    <property type="match status" value="1"/>
</dbReference>
<evidence type="ECO:0000313" key="4">
    <source>
        <dbReference type="EMBL" id="TKD71506.1"/>
    </source>
</evidence>
<evidence type="ECO:0000256" key="2">
    <source>
        <dbReference type="ARBA" id="ARBA00023315"/>
    </source>
</evidence>
<keyword evidence="2" id="KW-0012">Acyltransferase</keyword>
<dbReference type="AlphaFoldDB" id="A0A4U1MLI3"/>
<accession>A0A4U1MLI3</accession>
<comment type="caution">
    <text evidence="4">The sequence shown here is derived from an EMBL/GenBank/DDBJ whole genome shotgun (WGS) entry which is preliminary data.</text>
</comment>
<organism evidence="4 5">
    <name type="scientific">Guptibacillus hwajinpoensis</name>
    <dbReference type="NCBI Taxonomy" id="208199"/>
    <lineage>
        <taxon>Bacteria</taxon>
        <taxon>Bacillati</taxon>
        <taxon>Bacillota</taxon>
        <taxon>Bacilli</taxon>
        <taxon>Bacillales</taxon>
        <taxon>Guptibacillaceae</taxon>
        <taxon>Guptibacillus</taxon>
    </lineage>
</organism>
<evidence type="ECO:0000259" key="3">
    <source>
        <dbReference type="PROSITE" id="PS51186"/>
    </source>
</evidence>
<dbReference type="PANTHER" id="PTHR43420:SF47">
    <property type="entry name" value="N-ACETYLTRANSFERASE DOMAIN-CONTAINING PROTEIN"/>
    <property type="match status" value="1"/>
</dbReference>
<dbReference type="CDD" id="cd04301">
    <property type="entry name" value="NAT_SF"/>
    <property type="match status" value="1"/>
</dbReference>
<dbReference type="PANTHER" id="PTHR43420">
    <property type="entry name" value="ACETYLTRANSFERASE"/>
    <property type="match status" value="1"/>
</dbReference>
<dbReference type="Gene3D" id="3.40.630.30">
    <property type="match status" value="1"/>
</dbReference>
<keyword evidence="1 4" id="KW-0808">Transferase</keyword>
<protein>
    <submittedName>
        <fullName evidence="4">GNAT family N-acetyltransferase</fullName>
    </submittedName>
</protein>
<evidence type="ECO:0000256" key="1">
    <source>
        <dbReference type="ARBA" id="ARBA00022679"/>
    </source>
</evidence>
<sequence>MCNVNFRDIDHSNECLVKNVKLKADQENFVETVDECLKEADTYEGWHPVAIYHNEDVVGFAMYGSFGPNKDTWIDRIIIDERYQGKGLGRIAMKKLIGIVSSKFEVKDIYLSIVEENRIAYSLYKSMGFEFINERDPNGELIFKYTI</sequence>
<dbReference type="InterPro" id="IPR000182">
    <property type="entry name" value="GNAT_dom"/>
</dbReference>
<dbReference type="PROSITE" id="PS51186">
    <property type="entry name" value="GNAT"/>
    <property type="match status" value="1"/>
</dbReference>
<dbReference type="Gene3D" id="1.10.287.900">
    <property type="entry name" value="The crystal structure of the spermine/spermidine acetyltransferase from enterococcus faecali"/>
    <property type="match status" value="1"/>
</dbReference>
<dbReference type="Proteomes" id="UP000310541">
    <property type="component" value="Unassembled WGS sequence"/>
</dbReference>
<dbReference type="RefSeq" id="WP_136945381.1">
    <property type="nucleotide sequence ID" value="NZ_SWFM01000001.1"/>
</dbReference>